<feature type="transmembrane region" description="Helical" evidence="6">
    <location>
        <begin position="30"/>
        <end position="47"/>
    </location>
</feature>
<dbReference type="SUPFAM" id="SSF111369">
    <property type="entry name" value="HlyD-like secretion proteins"/>
    <property type="match status" value="1"/>
</dbReference>
<evidence type="ECO:0000259" key="8">
    <source>
        <dbReference type="Pfam" id="PF26002"/>
    </source>
</evidence>
<keyword evidence="10" id="KW-1185">Reference proteome</keyword>
<dbReference type="Gene3D" id="1.10.287.470">
    <property type="entry name" value="Helix hairpin bin"/>
    <property type="match status" value="1"/>
</dbReference>
<gene>
    <name evidence="9" type="ORF">KB893_009655</name>
</gene>
<evidence type="ECO:0000259" key="7">
    <source>
        <dbReference type="Pfam" id="PF25994"/>
    </source>
</evidence>
<feature type="coiled-coil region" evidence="5">
    <location>
        <begin position="106"/>
        <end position="133"/>
    </location>
</feature>
<dbReference type="InterPro" id="IPR058781">
    <property type="entry name" value="HH_AprE-like"/>
</dbReference>
<keyword evidence="3 6" id="KW-1133">Transmembrane helix</keyword>
<dbReference type="Gene3D" id="2.40.30.170">
    <property type="match status" value="1"/>
</dbReference>
<proteinExistence type="predicted"/>
<reference evidence="9 10" key="1">
    <citation type="journal article" date="2021" name="Microbiol. Resour. Announc.">
        <title>Draft Genome Sequence of Coralloluteibacterium stylophorae LMG 29479T.</title>
        <authorList>
            <person name="Karlyshev A.V."/>
            <person name="Kudryashova E.B."/>
            <person name="Ariskina E.V."/>
            <person name="Conroy A.P."/>
            <person name="Abidueva E.Y."/>
        </authorList>
    </citation>
    <scope>NUCLEOTIDE SEQUENCE [LARGE SCALE GENOMIC DNA]</scope>
    <source>
        <strain evidence="9 10">LMG 29479</strain>
    </source>
</reference>
<evidence type="ECO:0000256" key="3">
    <source>
        <dbReference type="ARBA" id="ARBA00022989"/>
    </source>
</evidence>
<dbReference type="Pfam" id="PF26002">
    <property type="entry name" value="Beta-barrel_AprE"/>
    <property type="match status" value="1"/>
</dbReference>
<dbReference type="Pfam" id="PF25994">
    <property type="entry name" value="HH_AprE"/>
    <property type="match status" value="1"/>
</dbReference>
<feature type="domain" description="AprE-like long alpha-helical hairpin" evidence="7">
    <location>
        <begin position="105"/>
        <end position="181"/>
    </location>
</feature>
<accession>A0AAP2CBM6</accession>
<feature type="domain" description="AprE-like beta-barrel" evidence="8">
    <location>
        <begin position="286"/>
        <end position="377"/>
    </location>
</feature>
<evidence type="ECO:0000313" key="10">
    <source>
        <dbReference type="Proteomes" id="UP000675747"/>
    </source>
</evidence>
<dbReference type="GO" id="GO:0016020">
    <property type="term" value="C:membrane"/>
    <property type="evidence" value="ECO:0007669"/>
    <property type="project" value="UniProtKB-SubCell"/>
</dbReference>
<evidence type="ECO:0000256" key="2">
    <source>
        <dbReference type="ARBA" id="ARBA00022692"/>
    </source>
</evidence>
<dbReference type="PANTHER" id="PTHR30386">
    <property type="entry name" value="MEMBRANE FUSION SUBUNIT OF EMRAB-TOLC MULTIDRUG EFFLUX PUMP"/>
    <property type="match status" value="1"/>
</dbReference>
<name>A0AAP2CBM6_9GAMM</name>
<dbReference type="InterPro" id="IPR058982">
    <property type="entry name" value="Beta-barrel_AprE"/>
</dbReference>
<dbReference type="AlphaFoldDB" id="A0AAP2CBM6"/>
<comment type="subcellular location">
    <subcellularLocation>
        <location evidence="1">Membrane</location>
        <topology evidence="1">Single-pass membrane protein</topology>
    </subcellularLocation>
</comment>
<keyword evidence="4 6" id="KW-0472">Membrane</keyword>
<dbReference type="Proteomes" id="UP000675747">
    <property type="component" value="Unassembled WGS sequence"/>
</dbReference>
<evidence type="ECO:0000256" key="1">
    <source>
        <dbReference type="ARBA" id="ARBA00004167"/>
    </source>
</evidence>
<dbReference type="EMBL" id="JAGQFT020000005">
    <property type="protein sequence ID" value="MBS7457399.1"/>
    <property type="molecule type" value="Genomic_DNA"/>
</dbReference>
<dbReference type="InterPro" id="IPR050739">
    <property type="entry name" value="MFP"/>
</dbReference>
<organism evidence="9 10">
    <name type="scientific">Coralloluteibacterium stylophorae</name>
    <dbReference type="NCBI Taxonomy" id="1776034"/>
    <lineage>
        <taxon>Bacteria</taxon>
        <taxon>Pseudomonadati</taxon>
        <taxon>Pseudomonadota</taxon>
        <taxon>Gammaproteobacteria</taxon>
        <taxon>Lysobacterales</taxon>
        <taxon>Lysobacteraceae</taxon>
        <taxon>Coralloluteibacterium</taxon>
    </lineage>
</organism>
<sequence>MATARRQRTRLRGRFGHGDTPLVSPLARPVLWASLFAVVIAVAWAAWAELDEVTRGDGQVVPFSRVQIIQSLEGGILDRLLVAEGDVVTAGQPLVQLDAVRFRTGFGEARARARALQAAVARLEAEVRGAEAIEFPGTIEEDDPVIASETSLFRARRARLNEAVAALEQEIALARRQLALIEPLVARRSVSEVEQLKLRQQIAAKTGELTEMRNAYMQEAYGELVQRQSELAAELQVLEQRRDQLDRTRLISPVNGRVNAVHISTRGGVVQPGEAIMEITPGDDQLLVEARIRPKDVAFIAPGMPARVKITAYDYTIYGDLPATVEQISADTIEEETPRGKEAFYRILVRTERAHLVRGGNELPIRPGMVAEVDVISGQRSVLSYLLRPLLRARLN</sequence>
<evidence type="ECO:0000256" key="4">
    <source>
        <dbReference type="ARBA" id="ARBA00023136"/>
    </source>
</evidence>
<comment type="caution">
    <text evidence="9">The sequence shown here is derived from an EMBL/GenBank/DDBJ whole genome shotgun (WGS) entry which is preliminary data.</text>
</comment>
<dbReference type="RefSeq" id="WP_213173637.1">
    <property type="nucleotide sequence ID" value="NZ_JAGQFT020000005.1"/>
</dbReference>
<evidence type="ECO:0000256" key="6">
    <source>
        <dbReference type="SAM" id="Phobius"/>
    </source>
</evidence>
<keyword evidence="2 6" id="KW-0812">Transmembrane</keyword>
<dbReference type="PRINTS" id="PR01490">
    <property type="entry name" value="RTXTOXIND"/>
</dbReference>
<dbReference type="PANTHER" id="PTHR30386:SF26">
    <property type="entry name" value="TRANSPORT PROTEIN COMB"/>
    <property type="match status" value="1"/>
</dbReference>
<evidence type="ECO:0000313" key="9">
    <source>
        <dbReference type="EMBL" id="MBS7457399.1"/>
    </source>
</evidence>
<feature type="coiled-coil region" evidence="5">
    <location>
        <begin position="221"/>
        <end position="248"/>
    </location>
</feature>
<keyword evidence="5" id="KW-0175">Coiled coil</keyword>
<evidence type="ECO:0000256" key="5">
    <source>
        <dbReference type="SAM" id="Coils"/>
    </source>
</evidence>
<dbReference type="Gene3D" id="2.40.50.100">
    <property type="match status" value="1"/>
</dbReference>
<protein>
    <submittedName>
        <fullName evidence="9">HlyD family efflux transporter periplasmic adaptor subunit</fullName>
    </submittedName>
</protein>